<keyword evidence="2 7" id="KW-0813">Transport</keyword>
<feature type="transmembrane region" description="Helical" evidence="7">
    <location>
        <begin position="261"/>
        <end position="281"/>
    </location>
</feature>
<feature type="transmembrane region" description="Helical" evidence="7">
    <location>
        <begin position="599"/>
        <end position="626"/>
    </location>
</feature>
<dbReference type="SUPFAM" id="SSF161098">
    <property type="entry name" value="MetI-like"/>
    <property type="match status" value="2"/>
</dbReference>
<dbReference type="InterPro" id="IPR000515">
    <property type="entry name" value="MetI-like"/>
</dbReference>
<evidence type="ECO:0000256" key="3">
    <source>
        <dbReference type="ARBA" id="ARBA00022475"/>
    </source>
</evidence>
<evidence type="ECO:0000313" key="11">
    <source>
        <dbReference type="Proteomes" id="UP001603978"/>
    </source>
</evidence>
<feature type="region of interest" description="Disordered" evidence="8">
    <location>
        <begin position="329"/>
        <end position="354"/>
    </location>
</feature>
<dbReference type="EMBL" id="JBICRM010000022">
    <property type="protein sequence ID" value="MFG1707610.1"/>
    <property type="molecule type" value="Genomic_DNA"/>
</dbReference>
<feature type="transmembrane region" description="Helical" evidence="7">
    <location>
        <begin position="139"/>
        <end position="162"/>
    </location>
</feature>
<feature type="transmembrane region" description="Helical" evidence="7">
    <location>
        <begin position="12"/>
        <end position="34"/>
    </location>
</feature>
<dbReference type="Gene3D" id="1.10.3720.10">
    <property type="entry name" value="MetI-like"/>
    <property type="match status" value="2"/>
</dbReference>
<evidence type="ECO:0000256" key="5">
    <source>
        <dbReference type="ARBA" id="ARBA00022989"/>
    </source>
</evidence>
<organism evidence="10 11">
    <name type="scientific">Nonomuraea marmarensis</name>
    <dbReference type="NCBI Taxonomy" id="3351344"/>
    <lineage>
        <taxon>Bacteria</taxon>
        <taxon>Bacillati</taxon>
        <taxon>Actinomycetota</taxon>
        <taxon>Actinomycetes</taxon>
        <taxon>Streptosporangiales</taxon>
        <taxon>Streptosporangiaceae</taxon>
        <taxon>Nonomuraea</taxon>
    </lineage>
</organism>
<evidence type="ECO:0000256" key="4">
    <source>
        <dbReference type="ARBA" id="ARBA00022692"/>
    </source>
</evidence>
<evidence type="ECO:0000313" key="10">
    <source>
        <dbReference type="EMBL" id="MFG1707610.1"/>
    </source>
</evidence>
<accession>A0ABW7AMW2</accession>
<dbReference type="CDD" id="cd06261">
    <property type="entry name" value="TM_PBP2"/>
    <property type="match status" value="2"/>
</dbReference>
<feature type="compositionally biased region" description="Basic and acidic residues" evidence="8">
    <location>
        <begin position="343"/>
        <end position="354"/>
    </location>
</feature>
<comment type="subcellular location">
    <subcellularLocation>
        <location evidence="7">Cell membrane</location>
        <topology evidence="7">Multi-pass membrane protein</topology>
    </subcellularLocation>
    <subcellularLocation>
        <location evidence="1">Membrane</location>
        <topology evidence="1">Multi-pass membrane protein</topology>
    </subcellularLocation>
</comment>
<feature type="transmembrane region" description="Helical" evidence="7">
    <location>
        <begin position="366"/>
        <end position="385"/>
    </location>
</feature>
<evidence type="ECO:0000259" key="9">
    <source>
        <dbReference type="PROSITE" id="PS50928"/>
    </source>
</evidence>
<name>A0ABW7AMW2_9ACTN</name>
<dbReference type="PANTHER" id="PTHR47737">
    <property type="entry name" value="GLYCINE BETAINE/PROLINE BETAINE TRANSPORT SYSTEM PERMEASE PROTEIN PROW"/>
    <property type="match status" value="1"/>
</dbReference>
<evidence type="ECO:0000256" key="7">
    <source>
        <dbReference type="RuleBase" id="RU363032"/>
    </source>
</evidence>
<keyword evidence="4 7" id="KW-0812">Transmembrane</keyword>
<sequence>MSSSAVSAPSRLGLPRWAAPAGVAVLFAAAYLVFRGTGTLPHDNEAPQFLAVTDLREWIDDHRNDNPLFLYFLNYIRLFVGGLYDLFETVLYALGWPGITGVMGALAWLAGGWRIALLAVAGVSAFGFLGLWQSSVDTLALVSVAVLLSLAIGIPLGVWAGLSSRVRRVITPVLDVMQIMPTFAYLAPLALFFHIGAPAGAIATMIYSIPPAIRITALAVSEVSPTAVEASSSLGATRWQTLFKVYLPLARSTMALAVNQTIMMALSMVVIANLISAPGLGGDIIRGLSRAQVGIMLPAGIAVVIMAVVLDRTTMAIAQRGSAVAWRSGGSEATRAGEGGGIKGDRAASRSEAMNTRDSHARIGRLNLAAAGVLAVAGLALIPVLPRTWPENLTVNFVAEVNDAVRWAETNWFTVTTFIKDLTSYALLNPLEGVLTSAPWWLIALAVLAVAWRVSGVRAALTALACLLAIALLGTWEHAMQTLTTVAVAVLVTLLIGLLLGVAAARSPRYSAVQRPILDAAQTMPAFVYLLPALALFETTRFTAIFASIIYAVPPVVRLVEDGIKAVPATVVEAAASAGSTSGQLLWKVQLPMARQAILLAANQGIVMTLAMVVVGGLVGAGALGYDVVSGFSQRTDFGMGFIAGIATVLLGVMLDRITQGADRRPSPRKRKFT</sequence>
<evidence type="ECO:0000256" key="1">
    <source>
        <dbReference type="ARBA" id="ARBA00004141"/>
    </source>
</evidence>
<feature type="domain" description="ABC transmembrane type-1" evidence="9">
    <location>
        <begin position="135"/>
        <end position="314"/>
    </location>
</feature>
<keyword evidence="11" id="KW-1185">Reference proteome</keyword>
<keyword evidence="5 7" id="KW-1133">Transmembrane helix</keyword>
<dbReference type="PANTHER" id="PTHR47737:SF1">
    <property type="entry name" value="GLYCINE BETAINE_PROLINE BETAINE TRANSPORT SYSTEM PERMEASE PROTEIN PROW"/>
    <property type="match status" value="1"/>
</dbReference>
<feature type="transmembrane region" description="Helical" evidence="7">
    <location>
        <begin position="182"/>
        <end position="207"/>
    </location>
</feature>
<feature type="transmembrane region" description="Helical" evidence="7">
    <location>
        <begin position="638"/>
        <end position="655"/>
    </location>
</feature>
<evidence type="ECO:0000256" key="2">
    <source>
        <dbReference type="ARBA" id="ARBA00022448"/>
    </source>
</evidence>
<dbReference type="Proteomes" id="UP001603978">
    <property type="component" value="Unassembled WGS sequence"/>
</dbReference>
<feature type="domain" description="ABC transmembrane type-1" evidence="9">
    <location>
        <begin position="479"/>
        <end position="659"/>
    </location>
</feature>
<comment type="caution">
    <text evidence="10">The sequence shown here is derived from an EMBL/GenBank/DDBJ whole genome shotgun (WGS) entry which is preliminary data.</text>
</comment>
<dbReference type="RefSeq" id="WP_393171427.1">
    <property type="nucleotide sequence ID" value="NZ_JBICRM010000022.1"/>
</dbReference>
<feature type="transmembrane region" description="Helical" evidence="7">
    <location>
        <begin position="482"/>
        <end position="505"/>
    </location>
</feature>
<feature type="transmembrane region" description="Helical" evidence="7">
    <location>
        <begin position="115"/>
        <end position="132"/>
    </location>
</feature>
<keyword evidence="3" id="KW-1003">Cell membrane</keyword>
<evidence type="ECO:0000256" key="6">
    <source>
        <dbReference type="ARBA" id="ARBA00023136"/>
    </source>
</evidence>
<reference evidence="10 11" key="1">
    <citation type="submission" date="2024-10" db="EMBL/GenBank/DDBJ databases">
        <authorList>
            <person name="Topkara A.R."/>
            <person name="Saygin H."/>
        </authorList>
    </citation>
    <scope>NUCLEOTIDE SEQUENCE [LARGE SCALE GENOMIC DNA]</scope>
    <source>
        <strain evidence="10 11">M3C6</strain>
    </source>
</reference>
<protein>
    <submittedName>
        <fullName evidence="10">ABC transporter permease</fullName>
    </submittedName>
</protein>
<feature type="transmembrane region" description="Helical" evidence="7">
    <location>
        <begin position="434"/>
        <end position="452"/>
    </location>
</feature>
<dbReference type="PROSITE" id="PS50928">
    <property type="entry name" value="ABC_TM1"/>
    <property type="match status" value="2"/>
</dbReference>
<proteinExistence type="inferred from homology"/>
<dbReference type="InterPro" id="IPR035906">
    <property type="entry name" value="MetI-like_sf"/>
</dbReference>
<keyword evidence="6 7" id="KW-0472">Membrane</keyword>
<evidence type="ECO:0000256" key="8">
    <source>
        <dbReference type="SAM" id="MobiDB-lite"/>
    </source>
</evidence>
<feature type="transmembrane region" description="Helical" evidence="7">
    <location>
        <begin position="293"/>
        <end position="310"/>
    </location>
</feature>
<feature type="transmembrane region" description="Helical" evidence="7">
    <location>
        <begin position="459"/>
        <end position="476"/>
    </location>
</feature>
<gene>
    <name evidence="10" type="ORF">ACFLIM_30845</name>
</gene>
<comment type="similarity">
    <text evidence="7">Belongs to the binding-protein-dependent transport system permease family.</text>
</comment>
<dbReference type="Pfam" id="PF00528">
    <property type="entry name" value="BPD_transp_1"/>
    <property type="match status" value="2"/>
</dbReference>